<feature type="region of interest" description="Disordered" evidence="1">
    <location>
        <begin position="34"/>
        <end position="64"/>
    </location>
</feature>
<dbReference type="AlphaFoldDB" id="A0A8D8YB58"/>
<accession>A0A8D8YB58</accession>
<reference evidence="2" key="1">
    <citation type="submission" date="2021-05" db="EMBL/GenBank/DDBJ databases">
        <authorList>
            <person name="Alioto T."/>
            <person name="Alioto T."/>
            <person name="Gomez Garrido J."/>
        </authorList>
    </citation>
    <scope>NUCLEOTIDE SEQUENCE</scope>
</reference>
<protein>
    <submittedName>
        <fullName evidence="2">Uncharacterized protein</fullName>
    </submittedName>
</protein>
<name>A0A8D8YB58_9HEMI</name>
<evidence type="ECO:0000256" key="1">
    <source>
        <dbReference type="SAM" id="MobiDB-lite"/>
    </source>
</evidence>
<proteinExistence type="predicted"/>
<sequence>MKNHLLSTLTRSLFCKNRTIPCVYLHNQCNRHFSDKSDSKDSQTTKGKDNFSEEEKKSQADAENEKFDELYEKFSKRQLEFQNIDNPPEYIDPATQENHYGLKRALRGLKQEAKRTWRRIQDPLVCTCINYVLYGWNSPPVFTTRKHRDINVWCRVPA</sequence>
<evidence type="ECO:0000313" key="2">
    <source>
        <dbReference type="EMBL" id="CAG6725451.1"/>
    </source>
</evidence>
<dbReference type="EMBL" id="HBUF01369570">
    <property type="protein sequence ID" value="CAG6725451.1"/>
    <property type="molecule type" value="Transcribed_RNA"/>
</dbReference>
<organism evidence="2">
    <name type="scientific">Cacopsylla melanoneura</name>
    <dbReference type="NCBI Taxonomy" id="428564"/>
    <lineage>
        <taxon>Eukaryota</taxon>
        <taxon>Metazoa</taxon>
        <taxon>Ecdysozoa</taxon>
        <taxon>Arthropoda</taxon>
        <taxon>Hexapoda</taxon>
        <taxon>Insecta</taxon>
        <taxon>Pterygota</taxon>
        <taxon>Neoptera</taxon>
        <taxon>Paraneoptera</taxon>
        <taxon>Hemiptera</taxon>
        <taxon>Sternorrhyncha</taxon>
        <taxon>Psylloidea</taxon>
        <taxon>Psyllidae</taxon>
        <taxon>Psyllinae</taxon>
        <taxon>Cacopsylla</taxon>
    </lineage>
</organism>